<evidence type="ECO:0000313" key="2">
    <source>
        <dbReference type="EMBL" id="ADD05297.1"/>
    </source>
</evidence>
<dbReference type="eggNOG" id="arCOG06386">
    <property type="taxonomic scope" value="Archaea"/>
</dbReference>
<dbReference type="PATRIC" id="fig|547559.17.peg.2321"/>
<dbReference type="EMBL" id="CP001932">
    <property type="protein sequence ID" value="ADD05297.1"/>
    <property type="molecule type" value="Genomic_DNA"/>
</dbReference>
<evidence type="ECO:0000313" key="4">
    <source>
        <dbReference type="Proteomes" id="UP000001879"/>
    </source>
</evidence>
<dbReference type="OrthoDB" id="100832at2157"/>
<dbReference type="Proteomes" id="UP000011543">
    <property type="component" value="Unassembled WGS sequence"/>
</dbReference>
<dbReference type="Proteomes" id="UP000001879">
    <property type="component" value="Chromosome"/>
</dbReference>
<keyword evidence="4" id="KW-1185">Reference proteome</keyword>
<evidence type="ECO:0000313" key="3">
    <source>
        <dbReference type="EMBL" id="ELY29154.1"/>
    </source>
</evidence>
<accession>D3SUN9</accession>
<feature type="domain" description="Inner membrane protein YgaP-like transmembrane" evidence="1">
    <location>
        <begin position="1"/>
        <end position="64"/>
    </location>
</feature>
<dbReference type="InterPro" id="IPR021309">
    <property type="entry name" value="YgaP-like_TM"/>
</dbReference>
<dbReference type="Pfam" id="PF11127">
    <property type="entry name" value="YgaP-like_TM"/>
    <property type="match status" value="1"/>
</dbReference>
<reference evidence="2" key="4">
    <citation type="submission" date="2016-09" db="EMBL/GenBank/DDBJ databases">
        <authorList>
            <person name="Pfeiffer F."/>
        </authorList>
    </citation>
    <scope>NUCLEOTIDE SEQUENCE</scope>
    <source>
        <strain evidence="2">ATCC 43099</strain>
    </source>
</reference>
<dbReference type="PaxDb" id="547559-Nmag_1721"/>
<protein>
    <submittedName>
        <fullName evidence="2">DUF2892 family protein</fullName>
    </submittedName>
</protein>
<reference evidence="2 4" key="2">
    <citation type="journal article" date="2012" name="BMC Genomics">
        <title>A comparative genomics perspective on the genetic content of the alkaliphilic haloarchaeon Natrialba magadii ATCC 43099T.</title>
        <authorList>
            <person name="Siddaramappa S."/>
            <person name="Challacombe J.F."/>
            <person name="Decastro R.E."/>
            <person name="Pfeiffer F."/>
            <person name="Sastre D.E."/>
            <person name="Gimenez M.I."/>
            <person name="Paggi R.A."/>
            <person name="Detter J.C."/>
            <person name="Davenport K.W."/>
            <person name="Goodwin L.A."/>
            <person name="Kyrpides N."/>
            <person name="Tapia R."/>
            <person name="Pitluck S."/>
            <person name="Lucas S."/>
            <person name="Woyke T."/>
            <person name="Maupin-Furlow J.A."/>
        </authorList>
    </citation>
    <scope>NUCLEOTIDE SEQUENCE [LARGE SCALE GENOMIC DNA]</scope>
    <source>
        <strain evidence="2">ATCC 43099</strain>
        <strain evidence="4">ATCC 43099 / DSM 3394 / CCM 3739 / CIP 104546 / IAM 13178 / JCM 8861 / NBRC 102185 / NCIMB 2190 / MS3</strain>
    </source>
</reference>
<sequence length="64" mass="6650">MNPNVGGSDRALRVVVATGLLCFGYSNREQTVGTLAFIAGSDLLATAIIQRCPLNALLGIDTCP</sequence>
<dbReference type="RefSeq" id="WP_004215657.1">
    <property type="nucleotide sequence ID" value="NC_013922.1"/>
</dbReference>
<dbReference type="GeneID" id="8824561"/>
<organism evidence="2 4">
    <name type="scientific">Natrialba magadii (strain ATCC 43099 / DSM 3394 / CCM 3739 / CIP 104546 / IAM 13178 / JCM 8861 / NBRC 102185 / NCIMB 2190 / MS3)</name>
    <name type="common">Natronobacterium magadii</name>
    <dbReference type="NCBI Taxonomy" id="547559"/>
    <lineage>
        <taxon>Archaea</taxon>
        <taxon>Methanobacteriati</taxon>
        <taxon>Methanobacteriota</taxon>
        <taxon>Stenosarchaea group</taxon>
        <taxon>Halobacteria</taxon>
        <taxon>Halobacteriales</taxon>
        <taxon>Natrialbaceae</taxon>
        <taxon>Natrialba</taxon>
    </lineage>
</organism>
<gene>
    <name evidence="2" type="ordered locus">Nmag_1721</name>
    <name evidence="3" type="ORF">C500_11740</name>
</gene>
<dbReference type="KEGG" id="nmg:Nmag_1721"/>
<evidence type="ECO:0000313" key="5">
    <source>
        <dbReference type="Proteomes" id="UP000011543"/>
    </source>
</evidence>
<name>D3SUN9_NATMM</name>
<reference evidence="4" key="1">
    <citation type="submission" date="2010-02" db="EMBL/GenBank/DDBJ databases">
        <title>Complete sequence of chromosome of Natrialba magadii ATCC 43099.</title>
        <authorList>
            <consortium name="US DOE Joint Genome Institute"/>
            <person name="Lucas S."/>
            <person name="Copeland A."/>
            <person name="Lapidus A."/>
            <person name="Cheng J.-F."/>
            <person name="Bruce D."/>
            <person name="Goodwin L."/>
            <person name="Pitluck S."/>
            <person name="Davenport K."/>
            <person name="Saunders E."/>
            <person name="Detter J.C."/>
            <person name="Han C."/>
            <person name="Tapia R."/>
            <person name="Land M."/>
            <person name="Hauser L."/>
            <person name="Kyrpides N."/>
            <person name="Mikhailova N."/>
            <person name="De Castro R.E."/>
            <person name="Maupin-Furlow J.A."/>
            <person name="Woyke T."/>
        </authorList>
    </citation>
    <scope>NUCLEOTIDE SEQUENCE [LARGE SCALE GENOMIC DNA]</scope>
    <source>
        <strain evidence="4">ATCC 43099 / DSM 3394 / CCM 3739 / CIP 104546 / IAM 13178 / JCM 8861 / NBRC 102185 / NCIMB 2190 / MS3</strain>
    </source>
</reference>
<dbReference type="EMBL" id="AOHS01000038">
    <property type="protein sequence ID" value="ELY29154.1"/>
    <property type="molecule type" value="Genomic_DNA"/>
</dbReference>
<dbReference type="HOGENOM" id="CLU_176022_2_2_2"/>
<reference evidence="3 5" key="3">
    <citation type="journal article" date="2014" name="PLoS Genet.">
        <title>Phylogenetically driven sequencing of extremely halophilic archaea reveals strategies for static and dynamic osmo-response.</title>
        <authorList>
            <person name="Becker E.A."/>
            <person name="Seitzer P.M."/>
            <person name="Tritt A."/>
            <person name="Larsen D."/>
            <person name="Krusor M."/>
            <person name="Yao A.I."/>
            <person name="Wu D."/>
            <person name="Madern D."/>
            <person name="Eisen J.A."/>
            <person name="Darling A.E."/>
            <person name="Facciotti M.T."/>
        </authorList>
    </citation>
    <scope>NUCLEOTIDE SEQUENCE [LARGE SCALE GENOMIC DNA]</scope>
    <source>
        <strain evidence="5">ATCC 43099 / DSM 3394 / CCM 3739 / CIP 104546 / IAM 13178 / JCM 8861 / NBRC 102185 / NCIMB 2190 / MS3</strain>
        <strain evidence="3">MS-3</strain>
    </source>
</reference>
<proteinExistence type="predicted"/>
<evidence type="ECO:0000259" key="1">
    <source>
        <dbReference type="Pfam" id="PF11127"/>
    </source>
</evidence>
<dbReference type="AlphaFoldDB" id="D3SUN9"/>